<feature type="compositionally biased region" description="Low complexity" evidence="1">
    <location>
        <begin position="33"/>
        <end position="49"/>
    </location>
</feature>
<organism evidence="3 4">
    <name type="scientific">Streptomyces tateyamensis</name>
    <dbReference type="NCBI Taxonomy" id="565073"/>
    <lineage>
        <taxon>Bacteria</taxon>
        <taxon>Bacillati</taxon>
        <taxon>Actinomycetota</taxon>
        <taxon>Actinomycetes</taxon>
        <taxon>Kitasatosporales</taxon>
        <taxon>Streptomycetaceae</taxon>
        <taxon>Streptomyces</taxon>
    </lineage>
</organism>
<proteinExistence type="predicted"/>
<keyword evidence="2" id="KW-0732">Signal</keyword>
<reference evidence="3 4" key="1">
    <citation type="submission" date="2018-03" db="EMBL/GenBank/DDBJ databases">
        <title>Bioinformatic expansion and discovery of thiopeptide antibiotics.</title>
        <authorList>
            <person name="Schwalen C.J."/>
            <person name="Hudson G.A."/>
            <person name="Mitchell D.A."/>
        </authorList>
    </citation>
    <scope>NUCLEOTIDE SEQUENCE [LARGE SCALE GENOMIC DNA]</scope>
    <source>
        <strain evidence="3 4">ATCC 21389</strain>
    </source>
</reference>
<accession>A0A2V4N525</accession>
<keyword evidence="4" id="KW-1185">Reference proteome</keyword>
<feature type="signal peptide" evidence="2">
    <location>
        <begin position="1"/>
        <end position="21"/>
    </location>
</feature>
<feature type="region of interest" description="Disordered" evidence="1">
    <location>
        <begin position="27"/>
        <end position="58"/>
    </location>
</feature>
<sequence>MARWRPAGAVLAAAVLLATLAGCGSGGDGPAGAGRPSPTAAGSSPSPSAKSTDRSPQGVMLAAEQALQTARRAQLTYRFDTPDGTSDSADGVLFWAPRTIMKLARTTPGATDQLIVMDTVCYRGGDAATAARLGGKHWEKTAEVTGPDGRKETPYASLVDQLNPLQAVTAAAAATDLKLVGPENLGAGPVEHYTATLTVAGYVAAQQNLLTADRREQLTAALGSGGLTTLTLDLWLNDKDQLVQLHRSGAGTAGRLDQLVIYSDWGGQLAVLAPAESDTRDTSGG</sequence>
<dbReference type="RefSeq" id="WP_110670493.1">
    <property type="nucleotide sequence ID" value="NZ_PYBW01000053.1"/>
</dbReference>
<evidence type="ECO:0000313" key="3">
    <source>
        <dbReference type="EMBL" id="PYC78014.1"/>
    </source>
</evidence>
<protein>
    <recommendedName>
        <fullName evidence="5">Lipoprotein</fullName>
    </recommendedName>
</protein>
<evidence type="ECO:0008006" key="5">
    <source>
        <dbReference type="Google" id="ProtNLM"/>
    </source>
</evidence>
<evidence type="ECO:0000256" key="1">
    <source>
        <dbReference type="SAM" id="MobiDB-lite"/>
    </source>
</evidence>
<dbReference type="AlphaFoldDB" id="A0A2V4N525"/>
<dbReference type="Gene3D" id="2.50.20.20">
    <property type="match status" value="1"/>
</dbReference>
<dbReference type="Proteomes" id="UP000248039">
    <property type="component" value="Unassembled WGS sequence"/>
</dbReference>
<gene>
    <name evidence="3" type="ORF">C7C46_16880</name>
</gene>
<evidence type="ECO:0000256" key="2">
    <source>
        <dbReference type="SAM" id="SignalP"/>
    </source>
</evidence>
<dbReference type="PROSITE" id="PS51257">
    <property type="entry name" value="PROKAR_LIPOPROTEIN"/>
    <property type="match status" value="1"/>
</dbReference>
<dbReference type="OrthoDB" id="3369896at2"/>
<evidence type="ECO:0000313" key="4">
    <source>
        <dbReference type="Proteomes" id="UP000248039"/>
    </source>
</evidence>
<dbReference type="EMBL" id="PYBW01000053">
    <property type="protein sequence ID" value="PYC78014.1"/>
    <property type="molecule type" value="Genomic_DNA"/>
</dbReference>
<comment type="caution">
    <text evidence="3">The sequence shown here is derived from an EMBL/GenBank/DDBJ whole genome shotgun (WGS) entry which is preliminary data.</text>
</comment>
<name>A0A2V4N525_9ACTN</name>
<feature type="chain" id="PRO_5039365564" description="Lipoprotein" evidence="2">
    <location>
        <begin position="22"/>
        <end position="285"/>
    </location>
</feature>